<reference evidence="1 2" key="1">
    <citation type="submission" date="2016-06" db="EMBL/GenBank/DDBJ databases">
        <title>Adaptive Radiation by Waves of Gene Transfer Leads to Fine-Scale Resource Partitioning in Marine Microbes.</title>
        <authorList>
            <person name="Hehemann J.-H."/>
            <person name="Arevalo P."/>
            <person name="Datta M.S."/>
            <person name="Yu X."/>
            <person name="Corzett C."/>
            <person name="Henschel A."/>
            <person name="Preheim S.P."/>
            <person name="Timberlake S."/>
            <person name="Alm E.J."/>
            <person name="Polz M.F."/>
        </authorList>
    </citation>
    <scope>NUCLEOTIDE SEQUENCE [LARGE SCALE GENOMIC DNA]</scope>
    <source>
        <strain evidence="1 2">FF50</strain>
        <plasmid evidence="1 2">unnamed1</plasmid>
    </source>
</reference>
<keyword evidence="1" id="KW-0614">Plasmid</keyword>
<evidence type="ECO:0000313" key="1">
    <source>
        <dbReference type="EMBL" id="ANO35458.1"/>
    </source>
</evidence>
<sequence>MNLHSNVLELAQQCAELMPIETKVRQVKFSHFDADHLCDLLRFTIQHNPSITSTLQNEANSNSLNIALAHYLTMCENYYKEQYEIATTKVWSDLSDNFDTFFPRHASIAEFKKYYELFSEEASFNLEWSLTNGGNRDIEITETDSLYLMLSSNYLYSMEHKLPLCPETITLQEALFSVAEKTSLLDDRDLFGQRDEIQTDIDSFGHRHDNAFDFLLDKSSTAPSVDMDIYHIYCTDTKEKQIDEIRNTPSFEIAQELLFSFHNKTFSTPLATYIENESIDIKHCIDQNSVMSPMTAFSLFEATSESNNSYLQSFYENDEVLGQHRIINPNCTFDALKSVAKNIALISIIDAIGYYGVPNRINADYRAQYELKDDIQALFSENLSLII</sequence>
<protein>
    <submittedName>
        <fullName evidence="1">Uncharacterized protein</fullName>
    </submittedName>
</protein>
<name>A0AAN0XZJ0_9VIBR</name>
<accession>A0AAN0XZJ0</accession>
<dbReference type="EMBL" id="CP016179">
    <property type="protein sequence ID" value="ANO35458.1"/>
    <property type="molecule type" value="Genomic_DNA"/>
</dbReference>
<proteinExistence type="predicted"/>
<dbReference type="AlphaFoldDB" id="A0AAN0XZJ0"/>
<dbReference type="RefSeq" id="WP_065211220.1">
    <property type="nucleotide sequence ID" value="NZ_CP016179.1"/>
</dbReference>
<organism evidence="1 2">
    <name type="scientific">Vibrio breoganii</name>
    <dbReference type="NCBI Taxonomy" id="553239"/>
    <lineage>
        <taxon>Bacteria</taxon>
        <taxon>Pseudomonadati</taxon>
        <taxon>Pseudomonadota</taxon>
        <taxon>Gammaproteobacteria</taxon>
        <taxon>Vibrionales</taxon>
        <taxon>Vibrionaceae</taxon>
        <taxon>Vibrio</taxon>
    </lineage>
</organism>
<dbReference type="KEGG" id="vbr:A6E01_19795"/>
<dbReference type="Proteomes" id="UP000092018">
    <property type="component" value="Plasmid unnamed1"/>
</dbReference>
<evidence type="ECO:0000313" key="2">
    <source>
        <dbReference type="Proteomes" id="UP000092018"/>
    </source>
</evidence>
<geneLocation type="plasmid" evidence="1 2">
    <name>unnamed1</name>
</geneLocation>
<gene>
    <name evidence="1" type="ORF">A6E01_19795</name>
</gene>